<accession>A0A9D3X8A3</accession>
<dbReference type="AlphaFoldDB" id="A0A9D3X8A3"/>
<keyword evidence="3" id="KW-1185">Reference proteome</keyword>
<organism evidence="2 3">
    <name type="scientific">Mauremys mutica</name>
    <name type="common">yellowpond turtle</name>
    <dbReference type="NCBI Taxonomy" id="74926"/>
    <lineage>
        <taxon>Eukaryota</taxon>
        <taxon>Metazoa</taxon>
        <taxon>Chordata</taxon>
        <taxon>Craniata</taxon>
        <taxon>Vertebrata</taxon>
        <taxon>Euteleostomi</taxon>
        <taxon>Archelosauria</taxon>
        <taxon>Testudinata</taxon>
        <taxon>Testudines</taxon>
        <taxon>Cryptodira</taxon>
        <taxon>Durocryptodira</taxon>
        <taxon>Testudinoidea</taxon>
        <taxon>Geoemydidae</taxon>
        <taxon>Geoemydinae</taxon>
        <taxon>Mauremys</taxon>
    </lineage>
</organism>
<gene>
    <name evidence="2" type="ORF">KIL84_008201</name>
</gene>
<dbReference type="Proteomes" id="UP000827986">
    <property type="component" value="Unassembled WGS sequence"/>
</dbReference>
<sequence length="94" mass="9924">MAAYLQWRRFVFFDREPVKEPAGPDGGKPFALPPGVTVCDSGRGSLVFGDILARAAEGREAGGSPPPPPLNAGGRGRGRGAFPPPWAPARRDEL</sequence>
<reference evidence="2" key="1">
    <citation type="submission" date="2021-09" db="EMBL/GenBank/DDBJ databases">
        <title>The genome of Mauremys mutica provides insights into the evolution of semi-aquatic lifestyle.</title>
        <authorList>
            <person name="Gong S."/>
            <person name="Gao Y."/>
        </authorList>
    </citation>
    <scope>NUCLEOTIDE SEQUENCE</scope>
    <source>
        <strain evidence="2">MM-2020</strain>
        <tissue evidence="2">Muscle</tissue>
    </source>
</reference>
<comment type="caution">
    <text evidence="2">The sequence shown here is derived from an EMBL/GenBank/DDBJ whole genome shotgun (WGS) entry which is preliminary data.</text>
</comment>
<evidence type="ECO:0000256" key="1">
    <source>
        <dbReference type="SAM" id="MobiDB-lite"/>
    </source>
</evidence>
<evidence type="ECO:0000313" key="3">
    <source>
        <dbReference type="Proteomes" id="UP000827986"/>
    </source>
</evidence>
<evidence type="ECO:0000313" key="2">
    <source>
        <dbReference type="EMBL" id="KAH1175327.1"/>
    </source>
</evidence>
<protein>
    <submittedName>
        <fullName evidence="2">Uncharacterized protein</fullName>
    </submittedName>
</protein>
<dbReference type="EMBL" id="JAHDVG010000477">
    <property type="protein sequence ID" value="KAH1175327.1"/>
    <property type="molecule type" value="Genomic_DNA"/>
</dbReference>
<feature type="region of interest" description="Disordered" evidence="1">
    <location>
        <begin position="57"/>
        <end position="94"/>
    </location>
</feature>
<proteinExistence type="predicted"/>
<name>A0A9D3X8A3_9SAUR</name>